<feature type="compositionally biased region" description="Basic and acidic residues" evidence="1">
    <location>
        <begin position="66"/>
        <end position="75"/>
    </location>
</feature>
<name>A0ABM9I8P3_9GAMM</name>
<proteinExistence type="predicted"/>
<sequence>MNRRSDKLRDATPCVYRSGTKYQEGVYGPDEQWALGGSVGQDAFPVANEVSGECRARSSRRKVRRDRSSARDCRPRNRMAQARSFTPLR</sequence>
<reference evidence="2 3" key="1">
    <citation type="submission" date="2023-03" db="EMBL/GenBank/DDBJ databases">
        <authorList>
            <person name="Pearce D."/>
        </authorList>
    </citation>
    <scope>NUCLEOTIDE SEQUENCE [LARGE SCALE GENOMIC DNA]</scope>
    <source>
        <strain evidence="2">Msz</strain>
    </source>
</reference>
<gene>
    <name evidence="2" type="ORF">MSZNOR_4703</name>
</gene>
<dbReference type="Proteomes" id="UP001162030">
    <property type="component" value="Chromosome"/>
</dbReference>
<protein>
    <submittedName>
        <fullName evidence="2">Uncharacterized protein</fullName>
    </submittedName>
</protein>
<feature type="region of interest" description="Disordered" evidence="1">
    <location>
        <begin position="53"/>
        <end position="89"/>
    </location>
</feature>
<accession>A0ABM9I8P3</accession>
<evidence type="ECO:0000256" key="1">
    <source>
        <dbReference type="SAM" id="MobiDB-lite"/>
    </source>
</evidence>
<organism evidence="2 3">
    <name type="scientific">Methylocaldum szegediense</name>
    <dbReference type="NCBI Taxonomy" id="73780"/>
    <lineage>
        <taxon>Bacteria</taxon>
        <taxon>Pseudomonadati</taxon>
        <taxon>Pseudomonadota</taxon>
        <taxon>Gammaproteobacteria</taxon>
        <taxon>Methylococcales</taxon>
        <taxon>Methylococcaceae</taxon>
        <taxon>Methylocaldum</taxon>
    </lineage>
</organism>
<dbReference type="EMBL" id="OX458333">
    <property type="protein sequence ID" value="CAI8963040.1"/>
    <property type="molecule type" value="Genomic_DNA"/>
</dbReference>
<evidence type="ECO:0000313" key="2">
    <source>
        <dbReference type="EMBL" id="CAI8963040.1"/>
    </source>
</evidence>
<keyword evidence="3" id="KW-1185">Reference proteome</keyword>
<evidence type="ECO:0000313" key="3">
    <source>
        <dbReference type="Proteomes" id="UP001162030"/>
    </source>
</evidence>